<dbReference type="EMBL" id="BMHT01000003">
    <property type="protein sequence ID" value="GGF07298.1"/>
    <property type="molecule type" value="Genomic_DNA"/>
</dbReference>
<evidence type="ECO:0000256" key="1">
    <source>
        <dbReference type="SAM" id="Phobius"/>
    </source>
</evidence>
<keyword evidence="1" id="KW-0472">Membrane</keyword>
<evidence type="ECO:0000313" key="3">
    <source>
        <dbReference type="Proteomes" id="UP000632273"/>
    </source>
</evidence>
<accession>A0ABQ1TYZ5</accession>
<name>A0ABQ1TYZ5_9BACT</name>
<keyword evidence="3" id="KW-1185">Reference proteome</keyword>
<dbReference type="Proteomes" id="UP000632273">
    <property type="component" value="Unassembled WGS sequence"/>
</dbReference>
<proteinExistence type="predicted"/>
<organism evidence="2 3">
    <name type="scientific">Hymenobacter cavernae</name>
    <dbReference type="NCBI Taxonomy" id="2044852"/>
    <lineage>
        <taxon>Bacteria</taxon>
        <taxon>Pseudomonadati</taxon>
        <taxon>Bacteroidota</taxon>
        <taxon>Cytophagia</taxon>
        <taxon>Cytophagales</taxon>
        <taxon>Hymenobacteraceae</taxon>
        <taxon>Hymenobacter</taxon>
    </lineage>
</organism>
<sequence length="126" mass="14682">MLDKIIRNYKYFITIKSVILVATITILFVFVGGMLLKAFIETPDFMFAIKDQMMANRQFQDTIGHANGYSIWFERNKLIEKDTIPFSVSIDSKHDSASVKIMGKYYQDRSSGRIVYCKQDTVYERL</sequence>
<feature type="transmembrane region" description="Helical" evidence="1">
    <location>
        <begin position="12"/>
        <end position="36"/>
    </location>
</feature>
<dbReference type="RefSeq" id="WP_188813303.1">
    <property type="nucleotide sequence ID" value="NZ_BMHT01000003.1"/>
</dbReference>
<evidence type="ECO:0000313" key="2">
    <source>
        <dbReference type="EMBL" id="GGF07298.1"/>
    </source>
</evidence>
<reference evidence="3" key="1">
    <citation type="journal article" date="2019" name="Int. J. Syst. Evol. Microbiol.">
        <title>The Global Catalogue of Microorganisms (GCM) 10K type strain sequencing project: providing services to taxonomists for standard genome sequencing and annotation.</title>
        <authorList>
            <consortium name="The Broad Institute Genomics Platform"/>
            <consortium name="The Broad Institute Genome Sequencing Center for Infectious Disease"/>
            <person name="Wu L."/>
            <person name="Ma J."/>
        </authorList>
    </citation>
    <scope>NUCLEOTIDE SEQUENCE [LARGE SCALE GENOMIC DNA]</scope>
    <source>
        <strain evidence="3">CGMCC 1.15197</strain>
    </source>
</reference>
<gene>
    <name evidence="2" type="ORF">GCM10011383_17960</name>
</gene>
<keyword evidence="1" id="KW-1133">Transmembrane helix</keyword>
<protein>
    <submittedName>
        <fullName evidence="2">Uncharacterized protein</fullName>
    </submittedName>
</protein>
<keyword evidence="1" id="KW-0812">Transmembrane</keyword>
<comment type="caution">
    <text evidence="2">The sequence shown here is derived from an EMBL/GenBank/DDBJ whole genome shotgun (WGS) entry which is preliminary data.</text>
</comment>